<proteinExistence type="inferred from homology"/>
<dbReference type="GO" id="GO:0070043">
    <property type="term" value="F:rRNA (guanine-N7-)-methyltransferase activity"/>
    <property type="evidence" value="ECO:0007669"/>
    <property type="project" value="UniProtKB-UniRule"/>
</dbReference>
<comment type="caution">
    <text evidence="7">The sequence shown here is derived from an EMBL/GenBank/DDBJ whole genome shotgun (WGS) entry which is preliminary data.</text>
</comment>
<keyword evidence="2 6" id="KW-0698">rRNA processing</keyword>
<dbReference type="InterPro" id="IPR029063">
    <property type="entry name" value="SAM-dependent_MTases_sf"/>
</dbReference>
<dbReference type="HAMAP" id="MF_00074">
    <property type="entry name" value="16SrRNA_methyltr_G"/>
    <property type="match status" value="1"/>
</dbReference>
<keyword evidence="1 6" id="KW-0963">Cytoplasm</keyword>
<dbReference type="NCBIfam" id="TIGR00138">
    <property type="entry name" value="rsmG_gidB"/>
    <property type="match status" value="1"/>
</dbReference>
<feature type="binding site" evidence="6">
    <location>
        <begin position="126"/>
        <end position="127"/>
    </location>
    <ligand>
        <name>S-adenosyl-L-methionine</name>
        <dbReference type="ChEBI" id="CHEBI:59789"/>
    </ligand>
</feature>
<comment type="function">
    <text evidence="6">Specifically methylates the N7 position of guanine in position 527 of 16S rRNA.</text>
</comment>
<comment type="catalytic activity">
    <reaction evidence="6">
        <text>guanosine(527) in 16S rRNA + S-adenosyl-L-methionine = N(7)-methylguanosine(527) in 16S rRNA + S-adenosyl-L-homocysteine</text>
        <dbReference type="Rhea" id="RHEA:42732"/>
        <dbReference type="Rhea" id="RHEA-COMP:10209"/>
        <dbReference type="Rhea" id="RHEA-COMP:10210"/>
        <dbReference type="ChEBI" id="CHEBI:57856"/>
        <dbReference type="ChEBI" id="CHEBI:59789"/>
        <dbReference type="ChEBI" id="CHEBI:74269"/>
        <dbReference type="ChEBI" id="CHEBI:74480"/>
        <dbReference type="EC" id="2.1.1.170"/>
    </reaction>
</comment>
<organism evidence="7 8">
    <name type="scientific">Pseudotabrizicola alkalilacus</name>
    <dbReference type="NCBI Taxonomy" id="2305252"/>
    <lineage>
        <taxon>Bacteria</taxon>
        <taxon>Pseudomonadati</taxon>
        <taxon>Pseudomonadota</taxon>
        <taxon>Alphaproteobacteria</taxon>
        <taxon>Rhodobacterales</taxon>
        <taxon>Paracoccaceae</taxon>
        <taxon>Pseudotabrizicola</taxon>
    </lineage>
</organism>
<dbReference type="RefSeq" id="WP_118155321.1">
    <property type="nucleotide sequence ID" value="NZ_QWEY01000011.1"/>
</dbReference>
<comment type="similarity">
    <text evidence="6">Belongs to the methyltransferase superfamily. RNA methyltransferase RsmG family.</text>
</comment>
<feature type="binding site" evidence="6">
    <location>
        <position position="72"/>
    </location>
    <ligand>
        <name>S-adenosyl-L-methionine</name>
        <dbReference type="ChEBI" id="CHEBI:59789"/>
    </ligand>
</feature>
<dbReference type="PANTHER" id="PTHR31760">
    <property type="entry name" value="S-ADENOSYL-L-METHIONINE-DEPENDENT METHYLTRANSFERASES SUPERFAMILY PROTEIN"/>
    <property type="match status" value="1"/>
</dbReference>
<evidence type="ECO:0000256" key="4">
    <source>
        <dbReference type="ARBA" id="ARBA00022679"/>
    </source>
</evidence>
<dbReference type="OrthoDB" id="9808773at2"/>
<gene>
    <name evidence="6 7" type="primary">rsmG</name>
    <name evidence="7" type="ORF">D1012_17450</name>
</gene>
<evidence type="ECO:0000256" key="6">
    <source>
        <dbReference type="HAMAP-Rule" id="MF_00074"/>
    </source>
</evidence>
<dbReference type="Gene3D" id="3.40.50.150">
    <property type="entry name" value="Vaccinia Virus protein VP39"/>
    <property type="match status" value="1"/>
</dbReference>
<evidence type="ECO:0000256" key="2">
    <source>
        <dbReference type="ARBA" id="ARBA00022552"/>
    </source>
</evidence>
<dbReference type="GO" id="GO:0005829">
    <property type="term" value="C:cytosol"/>
    <property type="evidence" value="ECO:0007669"/>
    <property type="project" value="TreeGrafter"/>
</dbReference>
<feature type="binding site" evidence="6">
    <location>
        <position position="140"/>
    </location>
    <ligand>
        <name>S-adenosyl-L-methionine</name>
        <dbReference type="ChEBI" id="CHEBI:59789"/>
    </ligand>
</feature>
<sequence length="207" mass="23036">MPGSEIFQQVSGVSRETSDRLDFLEHLVRKWNPSINLVSKDSLPYLRSRHVNDSIQIFSLVDFTKGNWCDLGSGGGFPGLVVAILAHETKKQLQVKLVESDGRKAAFLREAIRQLEIEATVVNSRIEDLQPLGATVISARALASLSRLCGYAERHLSAEGVALFPKGATYQCEVDEARKNWAFDITLHPSKTHITAAILEFRNIRHV</sequence>
<comment type="subcellular location">
    <subcellularLocation>
        <location evidence="6">Cytoplasm</location>
    </subcellularLocation>
</comment>
<keyword evidence="3 6" id="KW-0489">Methyltransferase</keyword>
<dbReference type="SUPFAM" id="SSF53335">
    <property type="entry name" value="S-adenosyl-L-methionine-dependent methyltransferases"/>
    <property type="match status" value="1"/>
</dbReference>
<protein>
    <recommendedName>
        <fullName evidence="6">Ribosomal RNA small subunit methyltransferase G</fullName>
        <ecNumber evidence="6">2.1.1.170</ecNumber>
    </recommendedName>
    <alternativeName>
        <fullName evidence="6">16S rRNA 7-methylguanosine methyltransferase</fullName>
        <shortName evidence="6">16S rRNA m7G methyltransferase</shortName>
    </alternativeName>
</protein>
<keyword evidence="8" id="KW-1185">Reference proteome</keyword>
<evidence type="ECO:0000313" key="8">
    <source>
        <dbReference type="Proteomes" id="UP000284547"/>
    </source>
</evidence>
<dbReference type="PANTHER" id="PTHR31760:SF0">
    <property type="entry name" value="S-ADENOSYL-L-METHIONINE-DEPENDENT METHYLTRANSFERASES SUPERFAMILY PROTEIN"/>
    <property type="match status" value="1"/>
</dbReference>
<keyword evidence="5 6" id="KW-0949">S-adenosyl-L-methionine</keyword>
<evidence type="ECO:0000256" key="1">
    <source>
        <dbReference type="ARBA" id="ARBA00022490"/>
    </source>
</evidence>
<dbReference type="PIRSF" id="PIRSF003078">
    <property type="entry name" value="GidB"/>
    <property type="match status" value="1"/>
</dbReference>
<dbReference type="InterPro" id="IPR003682">
    <property type="entry name" value="rRNA_ssu_MeTfrase_G"/>
</dbReference>
<accession>A0A411YY72</accession>
<dbReference type="EMBL" id="QWEY01000011">
    <property type="protein sequence ID" value="RGP35854.1"/>
    <property type="molecule type" value="Genomic_DNA"/>
</dbReference>
<dbReference type="Proteomes" id="UP000284547">
    <property type="component" value="Unassembled WGS sequence"/>
</dbReference>
<keyword evidence="4 6" id="KW-0808">Transferase</keyword>
<dbReference type="EC" id="2.1.1.170" evidence="6"/>
<dbReference type="Pfam" id="PF02527">
    <property type="entry name" value="GidB"/>
    <property type="match status" value="1"/>
</dbReference>
<comment type="caution">
    <text evidence="6">Lacks conserved residue(s) required for the propagation of feature annotation.</text>
</comment>
<name>A0A411YY72_9RHOB</name>
<evidence type="ECO:0000256" key="5">
    <source>
        <dbReference type="ARBA" id="ARBA00022691"/>
    </source>
</evidence>
<evidence type="ECO:0000256" key="3">
    <source>
        <dbReference type="ARBA" id="ARBA00022603"/>
    </source>
</evidence>
<evidence type="ECO:0000313" key="7">
    <source>
        <dbReference type="EMBL" id="RGP35854.1"/>
    </source>
</evidence>
<dbReference type="AlphaFoldDB" id="A0A411YY72"/>
<reference evidence="7 8" key="1">
    <citation type="submission" date="2018-08" db="EMBL/GenBank/DDBJ databases">
        <title>Flavobacterium tibetense sp. nov., isolated from a wetland YonghuCo on Tibetan Plateau.</title>
        <authorList>
            <person name="Phurbu D."/>
            <person name="Lu H."/>
            <person name="Xing P."/>
        </authorList>
    </citation>
    <scope>NUCLEOTIDE SEQUENCE [LARGE SCALE GENOMIC DNA]</scope>
    <source>
        <strain evidence="7 8">DJC</strain>
    </source>
</reference>
<feature type="binding site" evidence="6">
    <location>
        <position position="77"/>
    </location>
    <ligand>
        <name>S-adenosyl-L-methionine</name>
        <dbReference type="ChEBI" id="CHEBI:59789"/>
    </ligand>
</feature>